<dbReference type="Proteomes" id="UP000185604">
    <property type="component" value="Unassembled WGS sequence"/>
</dbReference>
<evidence type="ECO:0000313" key="2">
    <source>
        <dbReference type="EMBL" id="TWL34995.1"/>
    </source>
</evidence>
<protein>
    <submittedName>
        <fullName evidence="1">Uncharacterized protein</fullName>
    </submittedName>
</protein>
<gene>
    <name evidence="1" type="ORF">B4121_1580</name>
    <name evidence="2" type="ORF">CHCC15381_3438</name>
</gene>
<dbReference type="Proteomes" id="UP000429980">
    <property type="component" value="Unassembled WGS sequence"/>
</dbReference>
<reference evidence="1 3" key="1">
    <citation type="journal article" date="2016" name="Front. Microbiol.">
        <title>High-Level Heat Resistance of Spores of Bacillus amyloliquefaciens and Bacillus licheniformis Results from the Presence of a spoVA Operon in a Tn1546 Transposon.</title>
        <authorList>
            <person name="Berendsen E.M."/>
            <person name="Koning R.A."/>
            <person name="Boekhorst J."/>
            <person name="de Jong A."/>
            <person name="Kuipers O.P."/>
            <person name="Wells-Bennik M.H."/>
        </authorList>
    </citation>
    <scope>NUCLEOTIDE SEQUENCE [LARGE SCALE GENOMIC DNA]</scope>
    <source>
        <strain evidence="1 3">B4121</strain>
    </source>
</reference>
<reference evidence="2 4" key="2">
    <citation type="submission" date="2019-06" db="EMBL/GenBank/DDBJ databases">
        <title>Genome sequence analysis of &gt;100 Bacillus licheniformis strains suggests intrinsic resistance to this species.</title>
        <authorList>
            <person name="Wels M."/>
            <person name="Siezen R.J."/>
            <person name="Johansen E."/>
            <person name="Stuer-Lauridsen B."/>
            <person name="Bjerre K."/>
            <person name="Nielsen B.K.K."/>
        </authorList>
    </citation>
    <scope>NUCLEOTIDE SEQUENCE [LARGE SCALE GENOMIC DNA]</scope>
    <source>
        <strain evidence="2 4">BAC-15381</strain>
    </source>
</reference>
<sequence length="46" mass="5208">MLLTHAFDGMRLFCFPFSQKSRLIATGGFIHIIRKAQTCSTVQTFS</sequence>
<dbReference type="EMBL" id="NILF01000062">
    <property type="protein sequence ID" value="TWL34995.1"/>
    <property type="molecule type" value="Genomic_DNA"/>
</dbReference>
<dbReference type="AlphaFoldDB" id="A0A6I7TKK0"/>
<accession>A0A6I7TKK0</accession>
<dbReference type="EMBL" id="LKPO01000008">
    <property type="protein sequence ID" value="OLF96018.1"/>
    <property type="molecule type" value="Genomic_DNA"/>
</dbReference>
<name>A0A6I7TKK0_9BACI</name>
<evidence type="ECO:0000313" key="3">
    <source>
        <dbReference type="Proteomes" id="UP000185604"/>
    </source>
</evidence>
<organism evidence="1 3">
    <name type="scientific">Bacillus paralicheniformis</name>
    <dbReference type="NCBI Taxonomy" id="1648923"/>
    <lineage>
        <taxon>Bacteria</taxon>
        <taxon>Bacillati</taxon>
        <taxon>Bacillota</taxon>
        <taxon>Bacilli</taxon>
        <taxon>Bacillales</taxon>
        <taxon>Bacillaceae</taxon>
        <taxon>Bacillus</taxon>
    </lineage>
</organism>
<evidence type="ECO:0000313" key="4">
    <source>
        <dbReference type="Proteomes" id="UP000429980"/>
    </source>
</evidence>
<proteinExistence type="predicted"/>
<comment type="caution">
    <text evidence="1">The sequence shown here is derived from an EMBL/GenBank/DDBJ whole genome shotgun (WGS) entry which is preliminary data.</text>
</comment>
<keyword evidence="4" id="KW-1185">Reference proteome</keyword>
<evidence type="ECO:0000313" key="1">
    <source>
        <dbReference type="EMBL" id="OLF96018.1"/>
    </source>
</evidence>